<organism evidence="2 3">
    <name type="scientific">Streptosporangium roseum (strain ATCC 12428 / DSM 43021 / JCM 3005 / KCTC 9067 / NCIMB 10171 / NRRL 2505 / NI 9100)</name>
    <dbReference type="NCBI Taxonomy" id="479432"/>
    <lineage>
        <taxon>Bacteria</taxon>
        <taxon>Bacillati</taxon>
        <taxon>Actinomycetota</taxon>
        <taxon>Actinomycetes</taxon>
        <taxon>Streptosporangiales</taxon>
        <taxon>Streptosporangiaceae</taxon>
        <taxon>Streptosporangium</taxon>
    </lineage>
</organism>
<dbReference type="KEGG" id="sro:Sros_8549"/>
<dbReference type="RefSeq" id="WP_012894920.1">
    <property type="nucleotide sequence ID" value="NC_013595.1"/>
</dbReference>
<protein>
    <submittedName>
        <fullName evidence="2">Uncharacterized protein</fullName>
    </submittedName>
</protein>
<keyword evidence="3" id="KW-1185">Reference proteome</keyword>
<evidence type="ECO:0000313" key="2">
    <source>
        <dbReference type="EMBL" id="ACZ91191.1"/>
    </source>
</evidence>
<dbReference type="Proteomes" id="UP000002029">
    <property type="component" value="Chromosome"/>
</dbReference>
<keyword evidence="1" id="KW-1133">Transmembrane helix</keyword>
<dbReference type="eggNOG" id="ENOG5033C4C">
    <property type="taxonomic scope" value="Bacteria"/>
</dbReference>
<dbReference type="HOGENOM" id="CLU_874112_0_0_11"/>
<feature type="transmembrane region" description="Helical" evidence="1">
    <location>
        <begin position="129"/>
        <end position="151"/>
    </location>
</feature>
<proteinExistence type="predicted"/>
<keyword evidence="1" id="KW-0472">Membrane</keyword>
<feature type="transmembrane region" description="Helical" evidence="1">
    <location>
        <begin position="101"/>
        <end position="122"/>
    </location>
</feature>
<keyword evidence="1" id="KW-0812">Transmembrane</keyword>
<dbReference type="STRING" id="479432.Sros_8549"/>
<reference evidence="2 3" key="1">
    <citation type="journal article" date="2010" name="Stand. Genomic Sci.">
        <title>Complete genome sequence of Streptosporangium roseum type strain (NI 9100).</title>
        <authorList>
            <person name="Nolan M."/>
            <person name="Sikorski J."/>
            <person name="Jando M."/>
            <person name="Lucas S."/>
            <person name="Lapidus A."/>
            <person name="Glavina Del Rio T."/>
            <person name="Chen F."/>
            <person name="Tice H."/>
            <person name="Pitluck S."/>
            <person name="Cheng J.F."/>
            <person name="Chertkov O."/>
            <person name="Sims D."/>
            <person name="Meincke L."/>
            <person name="Brettin T."/>
            <person name="Han C."/>
            <person name="Detter J.C."/>
            <person name="Bruce D."/>
            <person name="Goodwin L."/>
            <person name="Land M."/>
            <person name="Hauser L."/>
            <person name="Chang Y.J."/>
            <person name="Jeffries C.D."/>
            <person name="Ivanova N."/>
            <person name="Mavromatis K."/>
            <person name="Mikhailova N."/>
            <person name="Chen A."/>
            <person name="Palaniappan K."/>
            <person name="Chain P."/>
            <person name="Rohde M."/>
            <person name="Goker M."/>
            <person name="Bristow J."/>
            <person name="Eisen J.A."/>
            <person name="Markowitz V."/>
            <person name="Hugenholtz P."/>
            <person name="Kyrpides N.C."/>
            <person name="Klenk H.P."/>
        </authorList>
    </citation>
    <scope>NUCLEOTIDE SEQUENCE [LARGE SCALE GENOMIC DNA]</scope>
    <source>
        <strain evidence="3">ATCC 12428 / DSM 43021 / JCM 3005 / NI 9100</strain>
    </source>
</reference>
<dbReference type="EMBL" id="CP001814">
    <property type="protein sequence ID" value="ACZ91191.1"/>
    <property type="molecule type" value="Genomic_DNA"/>
</dbReference>
<gene>
    <name evidence="2" type="ordered locus">Sros_8549</name>
</gene>
<evidence type="ECO:0000256" key="1">
    <source>
        <dbReference type="SAM" id="Phobius"/>
    </source>
</evidence>
<dbReference type="AlphaFoldDB" id="D2B2G5"/>
<accession>D2B2G5</accession>
<name>D2B2G5_STRRD</name>
<sequence length="317" mass="33176">MTVATEPRADTGAGTGVLERRYRRLLLGYPRAYRSGYGGELIATLLDTAEPGRTLPSARESFALVVGGLRTRVIYATERPAWVDGVHLGVLALSVAQLAMLVPYATAVPLWVGLSALAVLLIMRGRVRLALPVVVLVAVKVCAITLGRPWLDRTLLPVDPDRFWGGGTLYGGGGTLYGGGGPVAPMIGYALAVLGLLVLAARGGRLGTRSWFWLPAAPLLAGADPAGLDFPAAGGAHATVRVALEIGVLLLAVWAGHVAHDPRWAMAAGVYLTSVLAVYAENLGAHSERDLAHLAALILLTASAAAVPYRAKRHVLL</sequence>
<evidence type="ECO:0000313" key="3">
    <source>
        <dbReference type="Proteomes" id="UP000002029"/>
    </source>
</evidence>
<feature type="transmembrane region" description="Helical" evidence="1">
    <location>
        <begin position="183"/>
        <end position="201"/>
    </location>
</feature>